<keyword evidence="2" id="KW-0472">Membrane</keyword>
<feature type="region of interest" description="Disordered" evidence="1">
    <location>
        <begin position="107"/>
        <end position="149"/>
    </location>
</feature>
<reference evidence="3 4" key="1">
    <citation type="journal article" date="2018" name="New Phytol.">
        <title>Phylogenomics of Endogonaceae and evolution of mycorrhizas within Mucoromycota.</title>
        <authorList>
            <person name="Chang Y."/>
            <person name="Desiro A."/>
            <person name="Na H."/>
            <person name="Sandor L."/>
            <person name="Lipzen A."/>
            <person name="Clum A."/>
            <person name="Barry K."/>
            <person name="Grigoriev I.V."/>
            <person name="Martin F.M."/>
            <person name="Stajich J.E."/>
            <person name="Smith M.E."/>
            <person name="Bonito G."/>
            <person name="Spatafora J.W."/>
        </authorList>
    </citation>
    <scope>NUCLEOTIDE SEQUENCE [LARGE SCALE GENOMIC DNA]</scope>
    <source>
        <strain evidence="3 4">GMNB39</strain>
    </source>
</reference>
<sequence length="149" mass="16619">MTNITFLCTIYHADRFPIPQVFNGYLTFLFIRPLIIGNVSNSNSFVSRITRRTFVASTTCLIASAANILVLALIHGEERDFVCLGLCSFDVTLNVATVHWVTTSTGSNGPSNKALVSNSDLERNQSSPDKESEVYIMDQNTFDMRDEEK</sequence>
<feature type="transmembrane region" description="Helical" evidence="2">
    <location>
        <begin position="22"/>
        <end position="41"/>
    </location>
</feature>
<evidence type="ECO:0000313" key="3">
    <source>
        <dbReference type="EMBL" id="RUP48900.1"/>
    </source>
</evidence>
<proteinExistence type="predicted"/>
<accession>A0A433DDH2</accession>
<keyword evidence="4" id="KW-1185">Reference proteome</keyword>
<protein>
    <submittedName>
        <fullName evidence="3">Uncharacterized protein</fullName>
    </submittedName>
</protein>
<dbReference type="AlphaFoldDB" id="A0A433DDH2"/>
<organism evidence="3 4">
    <name type="scientific">Jimgerdemannia flammicorona</name>
    <dbReference type="NCBI Taxonomy" id="994334"/>
    <lineage>
        <taxon>Eukaryota</taxon>
        <taxon>Fungi</taxon>
        <taxon>Fungi incertae sedis</taxon>
        <taxon>Mucoromycota</taxon>
        <taxon>Mucoromycotina</taxon>
        <taxon>Endogonomycetes</taxon>
        <taxon>Endogonales</taxon>
        <taxon>Endogonaceae</taxon>
        <taxon>Jimgerdemannia</taxon>
    </lineage>
</organism>
<evidence type="ECO:0000313" key="4">
    <source>
        <dbReference type="Proteomes" id="UP000268093"/>
    </source>
</evidence>
<feature type="transmembrane region" description="Helical" evidence="2">
    <location>
        <begin position="53"/>
        <end position="74"/>
    </location>
</feature>
<dbReference type="PANTHER" id="PTHR38848:SF3">
    <property type="entry name" value="G-PROTEIN COUPLED RECEPTORS FAMILY 3 PROFILE DOMAIN-CONTAINING PROTEIN"/>
    <property type="match status" value="1"/>
</dbReference>
<dbReference type="Proteomes" id="UP000268093">
    <property type="component" value="Unassembled WGS sequence"/>
</dbReference>
<feature type="compositionally biased region" description="Basic and acidic residues" evidence="1">
    <location>
        <begin position="120"/>
        <end position="133"/>
    </location>
</feature>
<keyword evidence="2" id="KW-0812">Transmembrane</keyword>
<dbReference type="OrthoDB" id="3210850at2759"/>
<dbReference type="PANTHER" id="PTHR38848">
    <property type="entry name" value="G-PROTEIN COUPLED RECEPTORS FAMILY 3 PROFILE DOMAIN-CONTAINING PROTEIN"/>
    <property type="match status" value="1"/>
</dbReference>
<name>A0A433DDH2_9FUNG</name>
<evidence type="ECO:0000256" key="2">
    <source>
        <dbReference type="SAM" id="Phobius"/>
    </source>
</evidence>
<evidence type="ECO:0000256" key="1">
    <source>
        <dbReference type="SAM" id="MobiDB-lite"/>
    </source>
</evidence>
<dbReference type="EMBL" id="RBNI01002810">
    <property type="protein sequence ID" value="RUP48900.1"/>
    <property type="molecule type" value="Genomic_DNA"/>
</dbReference>
<keyword evidence="2" id="KW-1133">Transmembrane helix</keyword>
<comment type="caution">
    <text evidence="3">The sequence shown here is derived from an EMBL/GenBank/DDBJ whole genome shotgun (WGS) entry which is preliminary data.</text>
</comment>
<feature type="compositionally biased region" description="Polar residues" evidence="1">
    <location>
        <begin position="107"/>
        <end position="119"/>
    </location>
</feature>
<gene>
    <name evidence="3" type="ORF">BC936DRAFT_143709</name>
</gene>